<sequence>MFFARKCLLSEGPAEKYGLPVLAQKLGRDFGDITILSCNGKSKIPYYQLLCKAFRIPFFTLFDLDGKNEDDRDNKRPLDWADNTARSVFKTSFEKLFGVGTDTEHKTSKLLEKIDNVNLKDIPKEISNVIDVISKWAKK</sequence>
<feature type="domain" description="OLD protein-like TOPRIM" evidence="1">
    <location>
        <begin position="2"/>
        <end position="65"/>
    </location>
</feature>
<comment type="caution">
    <text evidence="2">The sequence shown here is derived from an EMBL/GenBank/DDBJ whole genome shotgun (WGS) entry which is preliminary data.</text>
</comment>
<name>A0A6V8NT33_9ACTN</name>
<evidence type="ECO:0000313" key="2">
    <source>
        <dbReference type="EMBL" id="GFP21626.1"/>
    </source>
</evidence>
<dbReference type="RefSeq" id="WP_176226736.1">
    <property type="nucleotide sequence ID" value="NZ_BLRV01000072.1"/>
</dbReference>
<accession>A0A6V8NT33</accession>
<evidence type="ECO:0000259" key="1">
    <source>
        <dbReference type="Pfam" id="PF20469"/>
    </source>
</evidence>
<dbReference type="InterPro" id="IPR034139">
    <property type="entry name" value="TOPRIM_OLD"/>
</dbReference>
<protein>
    <recommendedName>
        <fullName evidence="1">OLD protein-like TOPRIM domain-containing protein</fullName>
    </recommendedName>
</protein>
<dbReference type="EMBL" id="BLRV01000072">
    <property type="protein sequence ID" value="GFP21626.1"/>
    <property type="molecule type" value="Genomic_DNA"/>
</dbReference>
<evidence type="ECO:0000313" key="3">
    <source>
        <dbReference type="Proteomes" id="UP000580051"/>
    </source>
</evidence>
<dbReference type="Pfam" id="PF20469">
    <property type="entry name" value="OLD-like_TOPRIM"/>
    <property type="match status" value="1"/>
</dbReference>
<dbReference type="Proteomes" id="UP000580051">
    <property type="component" value="Unassembled WGS sequence"/>
</dbReference>
<organism evidence="2 3">
    <name type="scientific">Candidatus Hakubella thermalkaliphila</name>
    <dbReference type="NCBI Taxonomy" id="2754717"/>
    <lineage>
        <taxon>Bacteria</taxon>
        <taxon>Bacillati</taxon>
        <taxon>Actinomycetota</taxon>
        <taxon>Actinomycetota incertae sedis</taxon>
        <taxon>Candidatus Hakubellales</taxon>
        <taxon>Candidatus Hakubellaceae</taxon>
        <taxon>Candidatus Hakubella</taxon>
    </lineage>
</organism>
<dbReference type="AlphaFoldDB" id="A0A6V8NT33"/>
<reference evidence="2 3" key="1">
    <citation type="journal article" date="2020" name="Front. Microbiol.">
        <title>Single-cell genomics of novel Actinobacteria with the Wood-Ljungdahl pathway discovered in a serpentinizing system.</title>
        <authorList>
            <person name="Merino N."/>
            <person name="Kawai M."/>
            <person name="Boyd E.S."/>
            <person name="Colman D.R."/>
            <person name="McGlynn S.E."/>
            <person name="Nealson K.H."/>
            <person name="Kurokawa K."/>
            <person name="Hongoh Y."/>
        </authorList>
    </citation>
    <scope>NUCLEOTIDE SEQUENCE [LARGE SCALE GENOMIC DNA]</scope>
    <source>
        <strain evidence="2 3">S06</strain>
    </source>
</reference>
<dbReference type="CDD" id="cd01026">
    <property type="entry name" value="TOPRIM_OLD"/>
    <property type="match status" value="1"/>
</dbReference>
<gene>
    <name evidence="2" type="ORF">HKBW3S06_00853</name>
</gene>
<proteinExistence type="predicted"/>